<dbReference type="PANTHER" id="PTHR36180">
    <property type="entry name" value="DNA-BINDING PROTEIN-RELATED-RELATED"/>
    <property type="match status" value="1"/>
</dbReference>
<reference evidence="2 3" key="1">
    <citation type="journal article" date="2023" name="Antonie Van Leeuwenhoek">
        <title>Mesoterricola silvestris gen. nov., sp. nov., Mesoterricola sediminis sp. nov., Geothrix oryzae sp. nov., Geothrix edaphica sp. nov., Geothrix rubra sp. nov., and Geothrix limicola sp. nov., six novel members of Acidobacteriota isolated from soils.</title>
        <authorList>
            <person name="Itoh H."/>
            <person name="Sugisawa Y."/>
            <person name="Mise K."/>
            <person name="Xu Z."/>
            <person name="Kuniyasu M."/>
            <person name="Ushijima N."/>
            <person name="Kawano K."/>
            <person name="Kobayashi E."/>
            <person name="Shiratori Y."/>
            <person name="Masuda Y."/>
            <person name="Senoo K."/>
        </authorList>
    </citation>
    <scope>NUCLEOTIDE SEQUENCE [LARGE SCALE GENOMIC DNA]</scope>
    <source>
        <strain evidence="2 3">Red804</strain>
    </source>
</reference>
<sequence length="147" mass="16536">MRRASSKLIPIQKAQLGGSEVNAVSGRDLHAFLEVGKDFTTWIKDHVEAFSFIEGQDFEVFTENGENPKGGRPAKEYMTSISMAKELAMVQRTAKGKQARLYFIECERRATGKQTSKHLNRWLHAGECKYWSMGYTSHPHSGRKGAA</sequence>
<evidence type="ECO:0000313" key="3">
    <source>
        <dbReference type="Proteomes" id="UP001165069"/>
    </source>
</evidence>
<dbReference type="InterPro" id="IPR013557">
    <property type="entry name" value="AntA/B_antirep"/>
</dbReference>
<dbReference type="Pfam" id="PF08346">
    <property type="entry name" value="AntA"/>
    <property type="match status" value="1"/>
</dbReference>
<proteinExistence type="predicted"/>
<feature type="domain" description="AntA/AntB antirepressor" evidence="1">
    <location>
        <begin position="24"/>
        <end position="93"/>
    </location>
</feature>
<accession>A0ABQ5QB47</accession>
<gene>
    <name evidence="2" type="ORF">GETHLI_05560</name>
</gene>
<keyword evidence="3" id="KW-1185">Reference proteome</keyword>
<evidence type="ECO:0000259" key="1">
    <source>
        <dbReference type="Pfam" id="PF08346"/>
    </source>
</evidence>
<dbReference type="EMBL" id="BSDE01000001">
    <property type="protein sequence ID" value="GLH72054.1"/>
    <property type="molecule type" value="Genomic_DNA"/>
</dbReference>
<protein>
    <recommendedName>
        <fullName evidence="1">AntA/AntB antirepressor domain-containing protein</fullName>
    </recommendedName>
</protein>
<name>A0ABQ5QB47_9BACT</name>
<organism evidence="2 3">
    <name type="scientific">Geothrix limicola</name>
    <dbReference type="NCBI Taxonomy" id="2927978"/>
    <lineage>
        <taxon>Bacteria</taxon>
        <taxon>Pseudomonadati</taxon>
        <taxon>Acidobacteriota</taxon>
        <taxon>Holophagae</taxon>
        <taxon>Holophagales</taxon>
        <taxon>Holophagaceae</taxon>
        <taxon>Geothrix</taxon>
    </lineage>
</organism>
<dbReference type="Proteomes" id="UP001165069">
    <property type="component" value="Unassembled WGS sequence"/>
</dbReference>
<evidence type="ECO:0000313" key="2">
    <source>
        <dbReference type="EMBL" id="GLH72054.1"/>
    </source>
</evidence>
<comment type="caution">
    <text evidence="2">The sequence shown here is derived from an EMBL/GenBank/DDBJ whole genome shotgun (WGS) entry which is preliminary data.</text>
</comment>
<dbReference type="PANTHER" id="PTHR36180:SF1">
    <property type="entry name" value="ANTA_ANTB ANTIREPRESSOR DOMAIN-CONTAINING PROTEIN"/>
    <property type="match status" value="1"/>
</dbReference>
<dbReference type="RefSeq" id="WP_285570008.1">
    <property type="nucleotide sequence ID" value="NZ_BSDE01000001.1"/>
</dbReference>